<gene>
    <name evidence="1" type="ORF">H4Q32_019141</name>
</gene>
<comment type="caution">
    <text evidence="1">The sequence shown here is derived from an EMBL/GenBank/DDBJ whole genome shotgun (WGS) entry which is preliminary data.</text>
</comment>
<dbReference type="Proteomes" id="UP000830375">
    <property type="component" value="Unassembled WGS sequence"/>
</dbReference>
<name>A0ABQ8LLL4_LABRO</name>
<evidence type="ECO:0000313" key="2">
    <source>
        <dbReference type="Proteomes" id="UP000830375"/>
    </source>
</evidence>
<organism evidence="1 2">
    <name type="scientific">Labeo rohita</name>
    <name type="common">Indian major carp</name>
    <name type="synonym">Cyprinus rohita</name>
    <dbReference type="NCBI Taxonomy" id="84645"/>
    <lineage>
        <taxon>Eukaryota</taxon>
        <taxon>Metazoa</taxon>
        <taxon>Chordata</taxon>
        <taxon>Craniata</taxon>
        <taxon>Vertebrata</taxon>
        <taxon>Euteleostomi</taxon>
        <taxon>Actinopterygii</taxon>
        <taxon>Neopterygii</taxon>
        <taxon>Teleostei</taxon>
        <taxon>Ostariophysi</taxon>
        <taxon>Cypriniformes</taxon>
        <taxon>Cyprinidae</taxon>
        <taxon>Labeoninae</taxon>
        <taxon>Labeonini</taxon>
        <taxon>Labeo</taxon>
    </lineage>
</organism>
<reference evidence="1 2" key="1">
    <citation type="submission" date="2022-01" db="EMBL/GenBank/DDBJ databases">
        <title>A high-quality chromosome-level genome assembly of rohu carp, Labeo rohita.</title>
        <authorList>
            <person name="Arick M.A. II"/>
            <person name="Hsu C.-Y."/>
            <person name="Magbanua Z."/>
            <person name="Pechanova O."/>
            <person name="Grover C."/>
            <person name="Miller E."/>
            <person name="Thrash A."/>
            <person name="Ezzel L."/>
            <person name="Alam S."/>
            <person name="Benzie J."/>
            <person name="Hamilton M."/>
            <person name="Karsi A."/>
            <person name="Lawrence M.L."/>
            <person name="Peterson D.G."/>
        </authorList>
    </citation>
    <scope>NUCLEOTIDE SEQUENCE [LARGE SCALE GENOMIC DNA]</scope>
    <source>
        <strain evidence="2">BAU-BD-2019</strain>
        <tissue evidence="1">Blood</tissue>
    </source>
</reference>
<proteinExistence type="predicted"/>
<dbReference type="EMBL" id="JACTAM010000021">
    <property type="protein sequence ID" value="KAI2651121.1"/>
    <property type="molecule type" value="Genomic_DNA"/>
</dbReference>
<evidence type="ECO:0000313" key="1">
    <source>
        <dbReference type="EMBL" id="KAI2651121.1"/>
    </source>
</evidence>
<accession>A0ABQ8LLL4</accession>
<keyword evidence="2" id="KW-1185">Reference proteome</keyword>
<protein>
    <submittedName>
        <fullName evidence="1">Foot protein 1 variant 1</fullName>
    </submittedName>
</protein>
<sequence length="362" mass="40242">MRNPAILQYPPKCLHVMSGIIQVTSESKKPCHIRSAKSQPAQVMSATPGPAHVMPAKPKPAHIRSAKLQPANIMSATPEPANVISAMEAVHELIACPVTPKVAVYELTCCPVMAMEADDKLTFCSATVKWSIHVSAPPWLPMIQVLFPCIRLSFRPSPSSSFALSPSWTFWVLFGLGVMFGHLEPPLEGREIGNAWPWPGLPGAKPSGEMRKSPIWAMYGLLSPDPGKLEESEKSTGNIVLSPRSHQEIKKENLVPILDGHLTIERLMEWTVSQQVSLVCLQNCHGVQDTTSLTCFLKCLPHKCRCCSQWLIGECRVTPVPLHPRWSNKPMTRAQSSKRNKVYFISEITPHEDQEKKGRDRR</sequence>